<reference evidence="4" key="1">
    <citation type="journal article" date="2015" name="Proc. Natl. Acad. Sci. U.S.A.">
        <title>Networks of energetic and metabolic interactions define dynamics in microbial communities.</title>
        <authorList>
            <person name="Embree M."/>
            <person name="Liu J.K."/>
            <person name="Al-Bassam M.M."/>
            <person name="Zengler K."/>
        </authorList>
    </citation>
    <scope>NUCLEOTIDE SEQUENCE</scope>
</reference>
<gene>
    <name evidence="4" type="ORF">ASZ90_006652</name>
</gene>
<evidence type="ECO:0000256" key="2">
    <source>
        <dbReference type="ARBA" id="ARBA00023098"/>
    </source>
</evidence>
<sequence length="291" mass="33184">MESLMIPVNSTDSLHLKHIYIDPDGPPIFMLHGSVENGRMFYSNSGTSGLGPYLAKYGYDVYVGNLRGRGESKPHVNRNSKYGQTEAITEDIPAFIEKIISLRGNMPQRWVCHSWGGVLTSSHLLRFPKYRGLVKCMVYFGSKRRVSAMNPTRIFQIDMVYIFLGNLLIRKHGYFPSSRFVSEDEPALTQKGTARWIRMKKWIDPFDGFNYGKAAQEVILPPTLYFAALNDKCLGHRKDVLLTIKESGKHISKYVLLGKKCGNLHDYNHVTMLTHKDAEQDHFPLVVDWLA</sequence>
<evidence type="ECO:0000259" key="3">
    <source>
        <dbReference type="Pfam" id="PF00561"/>
    </source>
</evidence>
<dbReference type="InterPro" id="IPR029058">
    <property type="entry name" value="AB_hydrolase_fold"/>
</dbReference>
<protein>
    <submittedName>
        <fullName evidence="4">Esterase/lipase/thioesterase family protein</fullName>
    </submittedName>
</protein>
<organism evidence="4">
    <name type="scientific">hydrocarbon metagenome</name>
    <dbReference type="NCBI Taxonomy" id="938273"/>
    <lineage>
        <taxon>unclassified sequences</taxon>
        <taxon>metagenomes</taxon>
        <taxon>ecological metagenomes</taxon>
    </lineage>
</organism>
<keyword evidence="2" id="KW-0443">Lipid metabolism</keyword>
<evidence type="ECO:0000256" key="1">
    <source>
        <dbReference type="ARBA" id="ARBA00022963"/>
    </source>
</evidence>
<dbReference type="AlphaFoldDB" id="A0A0W8FRM0"/>
<name>A0A0W8FRM0_9ZZZZ</name>
<dbReference type="Gene3D" id="3.40.50.1820">
    <property type="entry name" value="alpha/beta hydrolase"/>
    <property type="match status" value="2"/>
</dbReference>
<dbReference type="EMBL" id="LNQE01000899">
    <property type="protein sequence ID" value="KUG23546.1"/>
    <property type="molecule type" value="Genomic_DNA"/>
</dbReference>
<accession>A0A0W8FRM0</accession>
<proteinExistence type="predicted"/>
<dbReference type="GO" id="GO:0016042">
    <property type="term" value="P:lipid catabolic process"/>
    <property type="evidence" value="ECO:0007669"/>
    <property type="project" value="UniProtKB-KW"/>
</dbReference>
<evidence type="ECO:0000313" key="4">
    <source>
        <dbReference type="EMBL" id="KUG23546.1"/>
    </source>
</evidence>
<dbReference type="Pfam" id="PF00561">
    <property type="entry name" value="Abhydrolase_1"/>
    <property type="match status" value="1"/>
</dbReference>
<keyword evidence="1" id="KW-0442">Lipid degradation</keyword>
<dbReference type="SUPFAM" id="SSF53474">
    <property type="entry name" value="alpha/beta-Hydrolases"/>
    <property type="match status" value="1"/>
</dbReference>
<dbReference type="InterPro" id="IPR000073">
    <property type="entry name" value="AB_hydrolase_1"/>
</dbReference>
<comment type="caution">
    <text evidence="4">The sequence shown here is derived from an EMBL/GenBank/DDBJ whole genome shotgun (WGS) entry which is preliminary data.</text>
</comment>
<dbReference type="PANTHER" id="PTHR11005">
    <property type="entry name" value="LYSOSOMAL ACID LIPASE-RELATED"/>
    <property type="match status" value="1"/>
</dbReference>
<feature type="domain" description="AB hydrolase-1" evidence="3">
    <location>
        <begin position="26"/>
        <end position="142"/>
    </location>
</feature>